<dbReference type="PANTHER" id="PTHR30411:SF9">
    <property type="entry name" value="MULTIFUNCTIONAL SER_THR-TRNA DEACYLASE PROXP-Y"/>
    <property type="match status" value="1"/>
</dbReference>
<sequence length="159" mass="17621">MSLPSHLTSYLAQRGTQYEICTHDHSRSSAETARSAHVPASQLAKSVILQDDDGCVMAVLPADRVLMVGEFSRLAGRYRLRLADEDRIAALFEDCERGAVPPVGMAWGIPTLVDDELESNDVVYMEVGDHEQLLRMSHEQFHALMSAQPHGCFSKSPMH</sequence>
<proteinExistence type="predicted"/>
<dbReference type="CDD" id="cd04332">
    <property type="entry name" value="YbaK_like"/>
    <property type="match status" value="1"/>
</dbReference>
<dbReference type="Pfam" id="PF04073">
    <property type="entry name" value="tRNA_edit"/>
    <property type="match status" value="1"/>
</dbReference>
<dbReference type="RefSeq" id="WP_309907118.1">
    <property type="nucleotide sequence ID" value="NZ_JAVDRF010000017.1"/>
</dbReference>
<protein>
    <submittedName>
        <fullName evidence="2">Ala-tRNA(Pro) deacylase</fullName>
        <ecNumber evidence="2">3.1.1.-</ecNumber>
    </submittedName>
</protein>
<evidence type="ECO:0000259" key="1">
    <source>
        <dbReference type="Pfam" id="PF04073"/>
    </source>
</evidence>
<dbReference type="EC" id="3.1.1.-" evidence="2"/>
<gene>
    <name evidence="2" type="ORF">J2739_005226</name>
</gene>
<keyword evidence="2" id="KW-0378">Hydrolase</keyword>
<dbReference type="InterPro" id="IPR036754">
    <property type="entry name" value="YbaK/aa-tRNA-synt-asso_dom_sf"/>
</dbReference>
<dbReference type="Proteomes" id="UP001184230">
    <property type="component" value="Unassembled WGS sequence"/>
</dbReference>
<accession>A0ABU1NN10</accession>
<comment type="caution">
    <text evidence="2">The sequence shown here is derived from an EMBL/GenBank/DDBJ whole genome shotgun (WGS) entry which is preliminary data.</text>
</comment>
<name>A0ABU1NN10_9BURK</name>
<evidence type="ECO:0000313" key="3">
    <source>
        <dbReference type="Proteomes" id="UP001184230"/>
    </source>
</evidence>
<keyword evidence="3" id="KW-1185">Reference proteome</keyword>
<organism evidence="2 3">
    <name type="scientific">Variovorax soli</name>
    <dbReference type="NCBI Taxonomy" id="376815"/>
    <lineage>
        <taxon>Bacteria</taxon>
        <taxon>Pseudomonadati</taxon>
        <taxon>Pseudomonadota</taxon>
        <taxon>Betaproteobacteria</taxon>
        <taxon>Burkholderiales</taxon>
        <taxon>Comamonadaceae</taxon>
        <taxon>Variovorax</taxon>
    </lineage>
</organism>
<dbReference type="Gene3D" id="3.90.960.10">
    <property type="entry name" value="YbaK/aminoacyl-tRNA synthetase-associated domain"/>
    <property type="match status" value="1"/>
</dbReference>
<feature type="domain" description="YbaK/aminoacyl-tRNA synthetase-associated" evidence="1">
    <location>
        <begin position="23"/>
        <end position="141"/>
    </location>
</feature>
<dbReference type="GO" id="GO:0016787">
    <property type="term" value="F:hydrolase activity"/>
    <property type="evidence" value="ECO:0007669"/>
    <property type="project" value="UniProtKB-KW"/>
</dbReference>
<dbReference type="PANTHER" id="PTHR30411">
    <property type="entry name" value="CYTOPLASMIC PROTEIN"/>
    <property type="match status" value="1"/>
</dbReference>
<dbReference type="SUPFAM" id="SSF55826">
    <property type="entry name" value="YbaK/ProRS associated domain"/>
    <property type="match status" value="1"/>
</dbReference>
<evidence type="ECO:0000313" key="2">
    <source>
        <dbReference type="EMBL" id="MDR6539430.1"/>
    </source>
</evidence>
<reference evidence="2 3" key="1">
    <citation type="submission" date="2023-07" db="EMBL/GenBank/DDBJ databases">
        <title>Sorghum-associated microbial communities from plants grown in Nebraska, USA.</title>
        <authorList>
            <person name="Schachtman D."/>
        </authorList>
    </citation>
    <scope>NUCLEOTIDE SEQUENCE [LARGE SCALE GENOMIC DNA]</scope>
    <source>
        <strain evidence="2 3">DS1781</strain>
    </source>
</reference>
<dbReference type="InterPro" id="IPR007214">
    <property type="entry name" value="YbaK/aa-tRNA-synth-assoc-dom"/>
</dbReference>
<dbReference type="EMBL" id="JAVDRF010000017">
    <property type="protein sequence ID" value="MDR6539430.1"/>
    <property type="molecule type" value="Genomic_DNA"/>
</dbReference>